<feature type="domain" description="STAS" evidence="3">
    <location>
        <begin position="7"/>
        <end position="116"/>
    </location>
</feature>
<reference evidence="4" key="2">
    <citation type="submission" date="2020-09" db="EMBL/GenBank/DDBJ databases">
        <authorList>
            <person name="Sun Q."/>
            <person name="Ohkuma M."/>
        </authorList>
    </citation>
    <scope>NUCLEOTIDE SEQUENCE</scope>
    <source>
        <strain evidence="4">JCM 4637</strain>
    </source>
</reference>
<accession>A0A919CBB8</accession>
<evidence type="ECO:0000313" key="4">
    <source>
        <dbReference type="EMBL" id="GHC98779.1"/>
    </source>
</evidence>
<dbReference type="RefSeq" id="WP_189824790.1">
    <property type="nucleotide sequence ID" value="NZ_BMVC01000008.1"/>
</dbReference>
<comment type="caution">
    <text evidence="4">The sequence shown here is derived from an EMBL/GenBank/DDBJ whole genome shotgun (WGS) entry which is preliminary data.</text>
</comment>
<evidence type="ECO:0000256" key="2">
    <source>
        <dbReference type="RuleBase" id="RU003749"/>
    </source>
</evidence>
<evidence type="ECO:0000256" key="1">
    <source>
        <dbReference type="ARBA" id="ARBA00009013"/>
    </source>
</evidence>
<dbReference type="Gene3D" id="3.30.750.24">
    <property type="entry name" value="STAS domain"/>
    <property type="match status" value="1"/>
</dbReference>
<dbReference type="EMBL" id="BMVC01000008">
    <property type="protein sequence ID" value="GHC98779.1"/>
    <property type="molecule type" value="Genomic_DNA"/>
</dbReference>
<sequence length="118" mass="12548">MNNSALTVTRTAHASGATVLTVAGELDHHTASELTDTLRHTPFGPRTPVVIDLSELSYCDSTGITVLIRAYNQANETGSRLFLAGLRPDLAHVFGIVGLDQVFTFRPTVQEALAGLAS</sequence>
<evidence type="ECO:0000259" key="3">
    <source>
        <dbReference type="PROSITE" id="PS50801"/>
    </source>
</evidence>
<reference evidence="4" key="1">
    <citation type="journal article" date="2014" name="Int. J. Syst. Evol. Microbiol.">
        <title>Complete genome sequence of Corynebacterium casei LMG S-19264T (=DSM 44701T), isolated from a smear-ripened cheese.</title>
        <authorList>
            <consortium name="US DOE Joint Genome Institute (JGI-PGF)"/>
            <person name="Walter F."/>
            <person name="Albersmeier A."/>
            <person name="Kalinowski J."/>
            <person name="Ruckert C."/>
        </authorList>
    </citation>
    <scope>NUCLEOTIDE SEQUENCE</scope>
    <source>
        <strain evidence="4">JCM 4637</strain>
    </source>
</reference>
<dbReference type="InterPro" id="IPR002645">
    <property type="entry name" value="STAS_dom"/>
</dbReference>
<dbReference type="InterPro" id="IPR036513">
    <property type="entry name" value="STAS_dom_sf"/>
</dbReference>
<dbReference type="NCBIfam" id="TIGR00377">
    <property type="entry name" value="ant_ant_sig"/>
    <property type="match status" value="1"/>
</dbReference>
<dbReference type="InterPro" id="IPR003658">
    <property type="entry name" value="Anti-sigma_ant"/>
</dbReference>
<dbReference type="SUPFAM" id="SSF52091">
    <property type="entry name" value="SpoIIaa-like"/>
    <property type="match status" value="1"/>
</dbReference>
<evidence type="ECO:0000313" key="5">
    <source>
        <dbReference type="Proteomes" id="UP000638353"/>
    </source>
</evidence>
<gene>
    <name evidence="4" type="ORF">GCM10010334_41580</name>
</gene>
<dbReference type="Pfam" id="PF01740">
    <property type="entry name" value="STAS"/>
    <property type="match status" value="1"/>
</dbReference>
<dbReference type="AlphaFoldDB" id="A0A919CBB8"/>
<comment type="similarity">
    <text evidence="1 2">Belongs to the anti-sigma-factor antagonist family.</text>
</comment>
<dbReference type="PANTHER" id="PTHR33495:SF2">
    <property type="entry name" value="ANTI-SIGMA FACTOR ANTAGONIST TM_1081-RELATED"/>
    <property type="match status" value="1"/>
</dbReference>
<proteinExistence type="inferred from homology"/>
<organism evidence="4 5">
    <name type="scientific">Streptomyces finlayi</name>
    <dbReference type="NCBI Taxonomy" id="67296"/>
    <lineage>
        <taxon>Bacteria</taxon>
        <taxon>Bacillati</taxon>
        <taxon>Actinomycetota</taxon>
        <taxon>Actinomycetes</taxon>
        <taxon>Kitasatosporales</taxon>
        <taxon>Streptomycetaceae</taxon>
        <taxon>Streptomyces</taxon>
    </lineage>
</organism>
<dbReference type="Proteomes" id="UP000638353">
    <property type="component" value="Unassembled WGS sequence"/>
</dbReference>
<dbReference type="PROSITE" id="PS50801">
    <property type="entry name" value="STAS"/>
    <property type="match status" value="1"/>
</dbReference>
<protein>
    <recommendedName>
        <fullName evidence="2">Anti-sigma factor antagonist</fullName>
    </recommendedName>
</protein>
<dbReference type="PANTHER" id="PTHR33495">
    <property type="entry name" value="ANTI-SIGMA FACTOR ANTAGONIST TM_1081-RELATED-RELATED"/>
    <property type="match status" value="1"/>
</dbReference>
<dbReference type="GO" id="GO:0043856">
    <property type="term" value="F:anti-sigma factor antagonist activity"/>
    <property type="evidence" value="ECO:0007669"/>
    <property type="project" value="InterPro"/>
</dbReference>
<dbReference type="CDD" id="cd07043">
    <property type="entry name" value="STAS_anti-anti-sigma_factors"/>
    <property type="match status" value="1"/>
</dbReference>
<name>A0A919CBB8_9ACTN</name>